<dbReference type="RefSeq" id="WP_016662280.1">
    <property type="nucleotide sequence ID" value="NZ_KE340313.1"/>
</dbReference>
<comment type="caution">
    <text evidence="1">The sequence shown here is derived from an EMBL/GenBank/DDBJ whole genome shotgun (WGS) entry which is preliminary data.</text>
</comment>
<proteinExistence type="predicted"/>
<evidence type="ECO:0000313" key="2">
    <source>
        <dbReference type="Proteomes" id="UP000014614"/>
    </source>
</evidence>
<dbReference type="PATRIC" id="fig|1073351.3.peg.2509"/>
<evidence type="ECO:0000313" key="1">
    <source>
        <dbReference type="EMBL" id="EPH19589.1"/>
    </source>
</evidence>
<sequence>MEKSRCSDAPGLHFCIVLTDTIAANFEQDIPELIENQLSVSLDRVQGYPHYVKFIVTSDYPITSPITITYQVQGEFYVDKQDEWGGAQPPTESFQSRDWTRTLNVGQSVWEFKEQPDVYGTLDPGLPGKASIIWAQGGIYFEEFSDSKFHYVQGNTYDEFR</sequence>
<name>S3Y9M6_BACSE</name>
<protein>
    <submittedName>
        <fullName evidence="1">Uncharacterized protein</fullName>
    </submittedName>
</protein>
<accession>S3Y9M6</accession>
<dbReference type="OrthoDB" id="9963782at2"/>
<dbReference type="Proteomes" id="UP000014614">
    <property type="component" value="Unassembled WGS sequence"/>
</dbReference>
<dbReference type="EMBL" id="ATFP01000034">
    <property type="protein sequence ID" value="EPH19589.1"/>
    <property type="molecule type" value="Genomic_DNA"/>
</dbReference>
<reference evidence="1 2" key="1">
    <citation type="submission" date="2013-05" db="EMBL/GenBank/DDBJ databases">
        <title>The Genome Sequence of Bacteroides stercoris CC31F.</title>
        <authorList>
            <consortium name="The Broad Institute Genomics Platform"/>
            <person name="Earl A."/>
            <person name="Ward D."/>
            <person name="Feldgarden M."/>
            <person name="Gevers D."/>
            <person name="Oliphant K."/>
            <person name="Allen-Vercoe E."/>
            <person name="Walker B."/>
            <person name="Young S."/>
            <person name="Zeng Q."/>
            <person name="Gargeya S."/>
            <person name="Fitzgerald M."/>
            <person name="Haas B."/>
            <person name="Abouelleil A."/>
            <person name="Allen A.W."/>
            <person name="Alvarado L."/>
            <person name="Arachchi H.M."/>
            <person name="Berlin A.M."/>
            <person name="Chapman S.B."/>
            <person name="Gainer-Dewar J."/>
            <person name="Goldberg J."/>
            <person name="Griggs A."/>
            <person name="Gujja S."/>
            <person name="Hansen M."/>
            <person name="Howarth C."/>
            <person name="Imamovic A."/>
            <person name="Ireland A."/>
            <person name="Larimer J."/>
            <person name="McCowan C."/>
            <person name="Murphy C."/>
            <person name="Pearson M."/>
            <person name="Poon T.W."/>
            <person name="Priest M."/>
            <person name="Roberts A."/>
            <person name="Saif S."/>
            <person name="Shea T."/>
            <person name="Sisk P."/>
            <person name="Sykes S."/>
            <person name="Wortman J."/>
            <person name="Nusbaum C."/>
            <person name="Birren B."/>
        </authorList>
    </citation>
    <scope>NUCLEOTIDE SEQUENCE [LARGE SCALE GENOMIC DNA]</scope>
    <source>
        <strain evidence="1 2">CC31F</strain>
    </source>
</reference>
<dbReference type="HOGENOM" id="CLU_1640436_0_0_10"/>
<dbReference type="AlphaFoldDB" id="S3Y9M6"/>
<organism evidence="1 2">
    <name type="scientific">Bacteroides stercoris CC31F</name>
    <dbReference type="NCBI Taxonomy" id="1073351"/>
    <lineage>
        <taxon>Bacteria</taxon>
        <taxon>Pseudomonadati</taxon>
        <taxon>Bacteroidota</taxon>
        <taxon>Bacteroidia</taxon>
        <taxon>Bacteroidales</taxon>
        <taxon>Bacteroidaceae</taxon>
        <taxon>Bacteroides</taxon>
    </lineage>
</organism>
<gene>
    <name evidence="1" type="ORF">HMPREF1181_02484</name>
</gene>